<name>A0ABW6BY87_9BACT</name>
<dbReference type="RefSeq" id="WP_377486635.1">
    <property type="nucleotide sequence ID" value="NZ_JBHUOX010000012.1"/>
</dbReference>
<gene>
    <name evidence="1" type="ORF">ACFS7Z_16105</name>
</gene>
<evidence type="ECO:0000313" key="2">
    <source>
        <dbReference type="Proteomes" id="UP001597641"/>
    </source>
</evidence>
<dbReference type="Proteomes" id="UP001597641">
    <property type="component" value="Unassembled WGS sequence"/>
</dbReference>
<protein>
    <submittedName>
        <fullName evidence="1">Uncharacterized protein</fullName>
    </submittedName>
</protein>
<proteinExistence type="predicted"/>
<dbReference type="EMBL" id="JBHUOX010000012">
    <property type="protein sequence ID" value="MFD3001897.1"/>
    <property type="molecule type" value="Genomic_DNA"/>
</dbReference>
<organism evidence="1 2">
    <name type="scientific">Pontibacter toksunensis</name>
    <dbReference type="NCBI Taxonomy" id="1332631"/>
    <lineage>
        <taxon>Bacteria</taxon>
        <taxon>Pseudomonadati</taxon>
        <taxon>Bacteroidota</taxon>
        <taxon>Cytophagia</taxon>
        <taxon>Cytophagales</taxon>
        <taxon>Hymenobacteraceae</taxon>
        <taxon>Pontibacter</taxon>
    </lineage>
</organism>
<evidence type="ECO:0000313" key="1">
    <source>
        <dbReference type="EMBL" id="MFD3001897.1"/>
    </source>
</evidence>
<reference evidence="2" key="1">
    <citation type="journal article" date="2019" name="Int. J. Syst. Evol. Microbiol.">
        <title>The Global Catalogue of Microorganisms (GCM) 10K type strain sequencing project: providing services to taxonomists for standard genome sequencing and annotation.</title>
        <authorList>
            <consortium name="The Broad Institute Genomics Platform"/>
            <consortium name="The Broad Institute Genome Sequencing Center for Infectious Disease"/>
            <person name="Wu L."/>
            <person name="Ma J."/>
        </authorList>
    </citation>
    <scope>NUCLEOTIDE SEQUENCE [LARGE SCALE GENOMIC DNA]</scope>
    <source>
        <strain evidence="2">KCTC 23984</strain>
    </source>
</reference>
<keyword evidence="2" id="KW-1185">Reference proteome</keyword>
<comment type="caution">
    <text evidence="1">The sequence shown here is derived from an EMBL/GenBank/DDBJ whole genome shotgun (WGS) entry which is preliminary data.</text>
</comment>
<sequence length="102" mass="12310">MKFKNPDKLLKLKFLGKHRDAIIREYLKYKPKKGYVFIKADSHFNAPEEPRFIERGFDEDMFQSIQEAEGAQDTRAAQQNECIYYEIFWESDKSSYYLKERL</sequence>
<accession>A0ABW6BY87</accession>